<evidence type="ECO:0000256" key="1">
    <source>
        <dbReference type="SAM" id="MobiDB-lite"/>
    </source>
</evidence>
<feature type="compositionally biased region" description="Polar residues" evidence="1">
    <location>
        <begin position="70"/>
        <end position="83"/>
    </location>
</feature>
<organism evidence="2 3">
    <name type="scientific">Elaeophora elaphi</name>
    <dbReference type="NCBI Taxonomy" id="1147741"/>
    <lineage>
        <taxon>Eukaryota</taxon>
        <taxon>Metazoa</taxon>
        <taxon>Ecdysozoa</taxon>
        <taxon>Nematoda</taxon>
        <taxon>Chromadorea</taxon>
        <taxon>Rhabditida</taxon>
        <taxon>Spirurina</taxon>
        <taxon>Spiruromorpha</taxon>
        <taxon>Filarioidea</taxon>
        <taxon>Onchocercidae</taxon>
        <taxon>Elaeophora</taxon>
    </lineage>
</organism>
<accession>A0A0R3RT36</accession>
<evidence type="ECO:0000313" key="3">
    <source>
        <dbReference type="WBParaSite" id="EEL_0000507801-mRNA-1"/>
    </source>
</evidence>
<keyword evidence="2" id="KW-1185">Reference proteome</keyword>
<name>A0A0R3RT36_9BILA</name>
<dbReference type="STRING" id="1147741.A0A0R3RT36"/>
<proteinExistence type="predicted"/>
<feature type="region of interest" description="Disordered" evidence="1">
    <location>
        <begin position="1"/>
        <end position="119"/>
    </location>
</feature>
<dbReference type="WBParaSite" id="EEL_0000507801-mRNA-1">
    <property type="protein sequence ID" value="EEL_0000507801-mRNA-1"/>
    <property type="gene ID" value="EEL_0000507801"/>
</dbReference>
<sequence>MIEEQSSQTDSSNSYSDKRSQRNLESLSKFRNRSRGTGSSNGFGRLYSSPVKEPLFGRGHRYINNRIPRQRNNSFTSQTSSIAESIKEQSDVEGGSGERTPTNDDHETISNFSGQKNDKGEGCYLDEELPLISRGFFFFFK</sequence>
<reference evidence="3" key="1">
    <citation type="submission" date="2017-02" db="UniProtKB">
        <authorList>
            <consortium name="WormBaseParasite"/>
        </authorList>
    </citation>
    <scope>IDENTIFICATION</scope>
</reference>
<dbReference type="AlphaFoldDB" id="A0A0R3RT36"/>
<evidence type="ECO:0000313" key="2">
    <source>
        <dbReference type="Proteomes" id="UP000050640"/>
    </source>
</evidence>
<protein>
    <submittedName>
        <fullName evidence="3">Uncharacterized protein</fullName>
    </submittedName>
</protein>
<dbReference type="Proteomes" id="UP000050640">
    <property type="component" value="Unplaced"/>
</dbReference>
<feature type="compositionally biased region" description="Low complexity" evidence="1">
    <location>
        <begin position="1"/>
        <end position="15"/>
    </location>
</feature>